<feature type="compositionally biased region" description="Basic and acidic residues" evidence="1">
    <location>
        <begin position="57"/>
        <end position="68"/>
    </location>
</feature>
<dbReference type="AlphaFoldDB" id="A0AAE9JEB5"/>
<evidence type="ECO:0000313" key="2">
    <source>
        <dbReference type="EMBL" id="UMM27217.1"/>
    </source>
</evidence>
<evidence type="ECO:0000256" key="1">
    <source>
        <dbReference type="SAM" id="MobiDB-lite"/>
    </source>
</evidence>
<organism evidence="2 3">
    <name type="scientific">Caenorhabditis briggsae</name>
    <dbReference type="NCBI Taxonomy" id="6238"/>
    <lineage>
        <taxon>Eukaryota</taxon>
        <taxon>Metazoa</taxon>
        <taxon>Ecdysozoa</taxon>
        <taxon>Nematoda</taxon>
        <taxon>Chromadorea</taxon>
        <taxon>Rhabditida</taxon>
        <taxon>Rhabditina</taxon>
        <taxon>Rhabditomorpha</taxon>
        <taxon>Rhabditoidea</taxon>
        <taxon>Rhabditidae</taxon>
        <taxon>Peloderinae</taxon>
        <taxon>Caenorhabditis</taxon>
    </lineage>
</organism>
<feature type="region of interest" description="Disordered" evidence="1">
    <location>
        <begin position="47"/>
        <end position="68"/>
    </location>
</feature>
<dbReference type="EMBL" id="CP092623">
    <property type="protein sequence ID" value="UMM27217.1"/>
    <property type="molecule type" value="Genomic_DNA"/>
</dbReference>
<keyword evidence="3" id="KW-1185">Reference proteome</keyword>
<dbReference type="Proteomes" id="UP000829354">
    <property type="component" value="Chromosome IV"/>
</dbReference>
<accession>A0AAE9JEB5</accession>
<sequence>MASTVYPEVAYSVAQALHSISNQPQAGQVRTVPPPVNIIQPQVVVEPIEEPPINPKPEQELPRHPEQD</sequence>
<reference evidence="2 3" key="1">
    <citation type="submission" date="2022-04" db="EMBL/GenBank/DDBJ databases">
        <title>Chromosome-level reference genomes for two strains of Caenorhabditis briggsae: an improved platform for comparative genomics.</title>
        <authorList>
            <person name="Stevens L."/>
            <person name="Andersen E."/>
        </authorList>
    </citation>
    <scope>NUCLEOTIDE SEQUENCE [LARGE SCALE GENOMIC DNA]</scope>
    <source>
        <strain evidence="2">VX34</strain>
        <tissue evidence="2">Whole-organism</tissue>
    </source>
</reference>
<protein>
    <submittedName>
        <fullName evidence="2">Uncharacterized protein</fullName>
    </submittedName>
</protein>
<evidence type="ECO:0000313" key="3">
    <source>
        <dbReference type="Proteomes" id="UP000829354"/>
    </source>
</evidence>
<proteinExistence type="predicted"/>
<name>A0AAE9JEB5_CAEBR</name>
<gene>
    <name evidence="2" type="ORF">L5515_010605</name>
</gene>